<evidence type="ECO:0000313" key="3">
    <source>
        <dbReference type="Proteomes" id="UP000325286"/>
    </source>
</evidence>
<keyword evidence="1" id="KW-1133">Transmembrane helix</keyword>
<keyword evidence="1" id="KW-0472">Membrane</keyword>
<evidence type="ECO:0000256" key="1">
    <source>
        <dbReference type="SAM" id="Phobius"/>
    </source>
</evidence>
<dbReference type="KEGG" id="rul:UC8_58890"/>
<name>A0A5B9R0C9_9BACT</name>
<sequence>MMSDTADKAREYLQGMLHMQPSIEANEMLSRRRQFLASRELAEGEILAVEVAEESSRPTMLQSLADIRKQFWTLPAHGMYQQLKQLAAAPYPDVATAAKRLLAVSTQRAAFHQLASDQQVHPAFAQVLRKIAVSTPAQANPLREQQLGFLRPNKNPHYQAAQTAIQSAIRRLMRQYPGIYALEQTWLNELYNYDPQWDIERDDDVNNFDVISGLIVLAVLPICGFVAWAILF</sequence>
<keyword evidence="1" id="KW-0812">Transmembrane</keyword>
<dbReference type="Proteomes" id="UP000325286">
    <property type="component" value="Chromosome"/>
</dbReference>
<organism evidence="2 3">
    <name type="scientific">Roseimaritima ulvae</name>
    <dbReference type="NCBI Taxonomy" id="980254"/>
    <lineage>
        <taxon>Bacteria</taxon>
        <taxon>Pseudomonadati</taxon>
        <taxon>Planctomycetota</taxon>
        <taxon>Planctomycetia</taxon>
        <taxon>Pirellulales</taxon>
        <taxon>Pirellulaceae</taxon>
        <taxon>Roseimaritima</taxon>
    </lineage>
</organism>
<dbReference type="EMBL" id="CP042914">
    <property type="protein sequence ID" value="QEG43832.1"/>
    <property type="molecule type" value="Genomic_DNA"/>
</dbReference>
<evidence type="ECO:0000313" key="2">
    <source>
        <dbReference type="EMBL" id="QEG43832.1"/>
    </source>
</evidence>
<keyword evidence="3" id="KW-1185">Reference proteome</keyword>
<accession>A0A5B9R0C9</accession>
<gene>
    <name evidence="2" type="ORF">UC8_58890</name>
</gene>
<dbReference type="AlphaFoldDB" id="A0A5B9R0C9"/>
<reference evidence="2 3" key="1">
    <citation type="submission" date="2019-08" db="EMBL/GenBank/DDBJ databases">
        <title>Deep-cultivation of Planctomycetes and their phenomic and genomic characterization uncovers novel biology.</title>
        <authorList>
            <person name="Wiegand S."/>
            <person name="Jogler M."/>
            <person name="Boedeker C."/>
            <person name="Pinto D."/>
            <person name="Vollmers J."/>
            <person name="Rivas-Marin E."/>
            <person name="Kohn T."/>
            <person name="Peeters S.H."/>
            <person name="Heuer A."/>
            <person name="Rast P."/>
            <person name="Oberbeckmann S."/>
            <person name="Bunk B."/>
            <person name="Jeske O."/>
            <person name="Meyerdierks A."/>
            <person name="Storesund J.E."/>
            <person name="Kallscheuer N."/>
            <person name="Luecker S."/>
            <person name="Lage O.M."/>
            <person name="Pohl T."/>
            <person name="Merkel B.J."/>
            <person name="Hornburger P."/>
            <person name="Mueller R.-W."/>
            <person name="Bruemmer F."/>
            <person name="Labrenz M."/>
            <person name="Spormann A.M."/>
            <person name="Op den Camp H."/>
            <person name="Overmann J."/>
            <person name="Amann R."/>
            <person name="Jetten M.S.M."/>
            <person name="Mascher T."/>
            <person name="Medema M.H."/>
            <person name="Devos D.P."/>
            <person name="Kaster A.-K."/>
            <person name="Ovreas L."/>
            <person name="Rohde M."/>
            <person name="Galperin M.Y."/>
            <person name="Jogler C."/>
        </authorList>
    </citation>
    <scope>NUCLEOTIDE SEQUENCE [LARGE SCALE GENOMIC DNA]</scope>
    <source>
        <strain evidence="2 3">UC8</strain>
    </source>
</reference>
<protein>
    <submittedName>
        <fullName evidence="2">Uncharacterized protein</fullName>
    </submittedName>
</protein>
<proteinExistence type="predicted"/>
<feature type="transmembrane region" description="Helical" evidence="1">
    <location>
        <begin position="210"/>
        <end position="231"/>
    </location>
</feature>